<dbReference type="InterPro" id="IPR022535">
    <property type="entry name" value="Golgi_pH-regulator_cons_dom"/>
</dbReference>
<protein>
    <submittedName>
        <fullName evidence="8">Abscisic acid G-protein coupled receptor-domain-containing protein</fullName>
    </submittedName>
</protein>
<keyword evidence="8" id="KW-0675">Receptor</keyword>
<dbReference type="PANTHER" id="PTHR15948:SF0">
    <property type="entry name" value="GOLGI PH REGULATOR A-RELATED"/>
    <property type="match status" value="1"/>
</dbReference>
<organism evidence="8 9">
    <name type="scientific">Elsinoe ampelina</name>
    <dbReference type="NCBI Taxonomy" id="302913"/>
    <lineage>
        <taxon>Eukaryota</taxon>
        <taxon>Fungi</taxon>
        <taxon>Dikarya</taxon>
        <taxon>Ascomycota</taxon>
        <taxon>Pezizomycotina</taxon>
        <taxon>Dothideomycetes</taxon>
        <taxon>Dothideomycetidae</taxon>
        <taxon>Myriangiales</taxon>
        <taxon>Elsinoaceae</taxon>
        <taxon>Elsinoe</taxon>
    </lineage>
</organism>
<dbReference type="AlphaFoldDB" id="A0A6A6GG67"/>
<sequence length="530" mass="58400">MLPSDDCDACKPSYLQRRPYIPDTGRILSYAPFFFTFLVVSALVTQKVLPLLAVYTGQSKQEHAYTHTTPTPWLRRIGHVQINAKRVAAAACTATIALSAVLVELILCEISNTIDPVARGLALRATLTSLLLLLILVIPALELYSTVGTWTRQRPVLRITFTAILLFSWLGCFWYLPYVPVLPDTLKRRSVAVPGGQMSSFLQACLKRIGIIGIALMAALAGFAALSSIWQTLGVKKRTIRDTDINRKESGLASVQSMLDTKRSRLRALDRRMSEPSSPTKGFLARVAGTIKGGSNNERQALELEISGLETMESTLASSLASLRSMYIVQERNKTSVGKLFNFANTIFAFYCIIRMATISWSTMRRVVFPDSPASTDPVSHVLALLTTHYDQSLNYQAWSRQISFAMSGVILLLSFSAVLQTFRVFCRFLPTFLQKASTNLPLVISQIAGTYVISSALLLRSNLPPEVSSVIGEALGTPLDARFTESWFDGWFLAAAGLTVTGIMVSRKLGTPDWEDWDDAGDLEMGKMS</sequence>
<dbReference type="InterPro" id="IPR015672">
    <property type="entry name" value="GPHR/GTG"/>
</dbReference>
<evidence type="ECO:0000259" key="6">
    <source>
        <dbReference type="Pfam" id="PF12430"/>
    </source>
</evidence>
<evidence type="ECO:0000313" key="9">
    <source>
        <dbReference type="Proteomes" id="UP000799538"/>
    </source>
</evidence>
<comment type="subcellular location">
    <subcellularLocation>
        <location evidence="1">Membrane</location>
        <topology evidence="1">Multi-pass membrane protein</topology>
    </subcellularLocation>
</comment>
<feature type="transmembrane region" description="Helical" evidence="5">
    <location>
        <begin position="27"/>
        <end position="45"/>
    </location>
</feature>
<dbReference type="InterPro" id="IPR025969">
    <property type="entry name" value="ABA_GPCR_dom"/>
</dbReference>
<proteinExistence type="predicted"/>
<evidence type="ECO:0000256" key="1">
    <source>
        <dbReference type="ARBA" id="ARBA00004141"/>
    </source>
</evidence>
<feature type="transmembrane region" description="Helical" evidence="5">
    <location>
        <begin position="488"/>
        <end position="506"/>
    </location>
</feature>
<evidence type="ECO:0000256" key="2">
    <source>
        <dbReference type="ARBA" id="ARBA00022692"/>
    </source>
</evidence>
<dbReference type="Pfam" id="PF12430">
    <property type="entry name" value="ABA_GPCR"/>
    <property type="match status" value="1"/>
</dbReference>
<keyword evidence="4 5" id="KW-0472">Membrane</keyword>
<evidence type="ECO:0000259" key="7">
    <source>
        <dbReference type="Pfam" id="PF12537"/>
    </source>
</evidence>
<keyword evidence="2 5" id="KW-0812">Transmembrane</keyword>
<reference evidence="9" key="1">
    <citation type="journal article" date="2020" name="Stud. Mycol.">
        <title>101 Dothideomycetes genomes: A test case for predicting lifestyles and emergence of pathogens.</title>
        <authorList>
            <person name="Haridas S."/>
            <person name="Albert R."/>
            <person name="Binder M."/>
            <person name="Bloem J."/>
            <person name="LaButti K."/>
            <person name="Salamov A."/>
            <person name="Andreopoulos B."/>
            <person name="Baker S."/>
            <person name="Barry K."/>
            <person name="Bills G."/>
            <person name="Bluhm B."/>
            <person name="Cannon C."/>
            <person name="Castanera R."/>
            <person name="Culley D."/>
            <person name="Daum C."/>
            <person name="Ezra D."/>
            <person name="Gonzalez J."/>
            <person name="Henrissat B."/>
            <person name="Kuo A."/>
            <person name="Liang C."/>
            <person name="Lipzen A."/>
            <person name="Lutzoni F."/>
            <person name="Magnuson J."/>
            <person name="Mondo S."/>
            <person name="Nolan M."/>
            <person name="Ohm R."/>
            <person name="Pangilinan J."/>
            <person name="Park H.-J."/>
            <person name="Ramirez L."/>
            <person name="Alfaro M."/>
            <person name="Sun H."/>
            <person name="Tritt A."/>
            <person name="Yoshinaga Y."/>
            <person name="Zwiers L.-H."/>
            <person name="Turgeon B."/>
            <person name="Goodwin S."/>
            <person name="Spatafora J."/>
            <person name="Crous P."/>
            <person name="Grigoriev I."/>
        </authorList>
    </citation>
    <scope>NUCLEOTIDE SEQUENCE [LARGE SCALE GENOMIC DNA]</scope>
    <source>
        <strain evidence="9">CECT 20119</strain>
    </source>
</reference>
<dbReference type="GO" id="GO:0016020">
    <property type="term" value="C:membrane"/>
    <property type="evidence" value="ECO:0007669"/>
    <property type="project" value="UniProtKB-SubCell"/>
</dbReference>
<dbReference type="PANTHER" id="PTHR15948">
    <property type="entry name" value="G-PROTEIN COUPLED RECEPTOR 89-RELATED"/>
    <property type="match status" value="1"/>
</dbReference>
<dbReference type="Proteomes" id="UP000799538">
    <property type="component" value="Unassembled WGS sequence"/>
</dbReference>
<evidence type="ECO:0000256" key="4">
    <source>
        <dbReference type="ARBA" id="ARBA00023136"/>
    </source>
</evidence>
<gene>
    <name evidence="8" type="ORF">BDZ85DRAFT_82251</name>
</gene>
<feature type="domain" description="Golgi pH regulator conserved" evidence="7">
    <location>
        <begin position="200"/>
        <end position="266"/>
    </location>
</feature>
<accession>A0A6A6GG67</accession>
<dbReference type="OrthoDB" id="264392at2759"/>
<feature type="transmembrane region" description="Helical" evidence="5">
    <location>
        <begin position="340"/>
        <end position="361"/>
    </location>
</feature>
<feature type="transmembrane region" description="Helical" evidence="5">
    <location>
        <begin position="403"/>
        <end position="427"/>
    </location>
</feature>
<feature type="transmembrane region" description="Helical" evidence="5">
    <location>
        <begin position="156"/>
        <end position="176"/>
    </location>
</feature>
<keyword evidence="3 5" id="KW-1133">Transmembrane helix</keyword>
<feature type="transmembrane region" description="Helical" evidence="5">
    <location>
        <begin position="439"/>
        <end position="460"/>
    </location>
</feature>
<keyword evidence="9" id="KW-1185">Reference proteome</keyword>
<feature type="transmembrane region" description="Helical" evidence="5">
    <location>
        <begin position="127"/>
        <end position="144"/>
    </location>
</feature>
<name>A0A6A6GG67_9PEZI</name>
<feature type="transmembrane region" description="Helical" evidence="5">
    <location>
        <begin position="87"/>
        <end position="107"/>
    </location>
</feature>
<feature type="transmembrane region" description="Helical" evidence="5">
    <location>
        <begin position="209"/>
        <end position="230"/>
    </location>
</feature>
<feature type="domain" description="Abscisic acid G-protein coupled receptor-like" evidence="6">
    <location>
        <begin position="332"/>
        <end position="509"/>
    </location>
</feature>
<dbReference type="EMBL" id="ML992504">
    <property type="protein sequence ID" value="KAF2224661.1"/>
    <property type="molecule type" value="Genomic_DNA"/>
</dbReference>
<evidence type="ECO:0000313" key="8">
    <source>
        <dbReference type="EMBL" id="KAF2224661.1"/>
    </source>
</evidence>
<evidence type="ECO:0000256" key="5">
    <source>
        <dbReference type="SAM" id="Phobius"/>
    </source>
</evidence>
<dbReference type="Pfam" id="PF12537">
    <property type="entry name" value="GPHR_N"/>
    <property type="match status" value="1"/>
</dbReference>
<evidence type="ECO:0000256" key="3">
    <source>
        <dbReference type="ARBA" id="ARBA00022989"/>
    </source>
</evidence>